<dbReference type="AlphaFoldDB" id="G5E2I4"/>
<dbReference type="GO" id="GO:0097621">
    <property type="term" value="F:monoamine oxidase activity"/>
    <property type="evidence" value="ECO:0007669"/>
    <property type="project" value="UniProtKB-EC"/>
</dbReference>
<evidence type="ECO:0000256" key="5">
    <source>
        <dbReference type="ARBA" id="ARBA00022787"/>
    </source>
</evidence>
<dbReference type="GO" id="GO:0050660">
    <property type="term" value="F:flavin adenine dinucleotide binding"/>
    <property type="evidence" value="ECO:0007669"/>
    <property type="project" value="TreeGrafter"/>
</dbReference>
<comment type="similarity">
    <text evidence="2">Belongs to the flavin monoamine oxidase family.</text>
</comment>
<dbReference type="GO" id="GO:0008131">
    <property type="term" value="F:primary methylamine oxidase activity"/>
    <property type="evidence" value="ECO:0007669"/>
    <property type="project" value="TreeGrafter"/>
</dbReference>
<evidence type="ECO:0000256" key="6">
    <source>
        <dbReference type="ARBA" id="ARBA00022827"/>
    </source>
</evidence>
<organism evidence="9">
    <name type="scientific">Hymenochirus curtipes</name>
    <name type="common">western dwarf clawed frog</name>
    <dbReference type="NCBI Taxonomy" id="8362"/>
    <lineage>
        <taxon>Eukaryota</taxon>
        <taxon>Metazoa</taxon>
        <taxon>Chordata</taxon>
        <taxon>Craniata</taxon>
        <taxon>Vertebrata</taxon>
        <taxon>Euteleostomi</taxon>
        <taxon>Amphibia</taxon>
        <taxon>Batrachia</taxon>
        <taxon>Anura</taxon>
        <taxon>Pipoidea</taxon>
        <taxon>Pipidae</taxon>
        <taxon>Pipinae</taxon>
        <taxon>Hymenochirus</taxon>
    </lineage>
</organism>
<accession>G5E2I4</accession>
<dbReference type="Pfam" id="PF01593">
    <property type="entry name" value="Amino_oxidase"/>
    <property type="match status" value="1"/>
</dbReference>
<evidence type="ECO:0000259" key="8">
    <source>
        <dbReference type="Pfam" id="PF01593"/>
    </source>
</evidence>
<name>G5E2I4_9PIPI</name>
<comment type="catalytic activity">
    <reaction evidence="7">
        <text>a secondary aliphatic amine + O2 + H2O = a primary amine + an aldehyde + H2O2</text>
        <dbReference type="Rhea" id="RHEA:26414"/>
        <dbReference type="ChEBI" id="CHEBI:15377"/>
        <dbReference type="ChEBI" id="CHEBI:15379"/>
        <dbReference type="ChEBI" id="CHEBI:16240"/>
        <dbReference type="ChEBI" id="CHEBI:17478"/>
        <dbReference type="ChEBI" id="CHEBI:58855"/>
        <dbReference type="ChEBI" id="CHEBI:65296"/>
        <dbReference type="EC" id="1.4.3.4"/>
    </reaction>
</comment>
<keyword evidence="5" id="KW-0472">Membrane</keyword>
<feature type="non-terminal residue" evidence="9">
    <location>
        <position position="1"/>
    </location>
</feature>
<keyword evidence="5" id="KW-1000">Mitochondrion outer membrane</keyword>
<dbReference type="GO" id="GO:0005741">
    <property type="term" value="C:mitochondrial outer membrane"/>
    <property type="evidence" value="ECO:0007669"/>
    <property type="project" value="UniProtKB-SubCell"/>
</dbReference>
<proteinExistence type="evidence at transcript level"/>
<dbReference type="PANTHER" id="PTHR43563:SF21">
    <property type="entry name" value="AMINE OXIDASE"/>
    <property type="match status" value="1"/>
</dbReference>
<dbReference type="SUPFAM" id="SSF51905">
    <property type="entry name" value="FAD/NAD(P)-binding domain"/>
    <property type="match status" value="1"/>
</dbReference>
<keyword evidence="5" id="KW-0496">Mitochondrion</keyword>
<evidence type="ECO:0000256" key="1">
    <source>
        <dbReference type="ARBA" id="ARBA00004362"/>
    </source>
</evidence>
<evidence type="ECO:0000256" key="3">
    <source>
        <dbReference type="ARBA" id="ARBA00012804"/>
    </source>
</evidence>
<dbReference type="Gene3D" id="6.10.250.130">
    <property type="match status" value="1"/>
</dbReference>
<protein>
    <recommendedName>
        <fullName evidence="3">monoamine oxidase</fullName>
        <ecNumber evidence="3">1.4.3.4</ecNumber>
    </recommendedName>
</protein>
<dbReference type="PANTHER" id="PTHR43563">
    <property type="entry name" value="AMINE OXIDASE"/>
    <property type="match status" value="1"/>
</dbReference>
<comment type="subcellular location">
    <subcellularLocation>
        <location evidence="1">Mitochondrion outer membrane</location>
        <topology evidence="1">Single-pass type IV membrane protein</topology>
        <orientation evidence="1">Cytoplasmic side</orientation>
    </subcellularLocation>
</comment>
<dbReference type="InterPro" id="IPR036188">
    <property type="entry name" value="FAD/NAD-bd_sf"/>
</dbReference>
<keyword evidence="4" id="KW-0285">Flavoprotein</keyword>
<keyword evidence="6" id="KW-0274">FAD</keyword>
<dbReference type="SUPFAM" id="SSF54373">
    <property type="entry name" value="FAD-linked reductases, C-terminal domain"/>
    <property type="match status" value="1"/>
</dbReference>
<reference evidence="9" key="1">
    <citation type="submission" date="2011-09" db="EMBL/GenBank/DDBJ databases">
        <title>The odds of duplicate gene persistence after polyploidization.</title>
        <authorList>
            <person name="Chain F.J.J."/>
            <person name="Evans B.J."/>
            <person name="Dushoff J."/>
        </authorList>
    </citation>
    <scope>NUCLEOTIDE SEQUENCE</scope>
    <source>
        <tissue evidence="9">Liver</tissue>
    </source>
</reference>
<dbReference type="InterPro" id="IPR002937">
    <property type="entry name" value="Amino_oxidase"/>
</dbReference>
<evidence type="ECO:0000256" key="7">
    <source>
        <dbReference type="ARBA" id="ARBA00048448"/>
    </source>
</evidence>
<evidence type="ECO:0000256" key="2">
    <source>
        <dbReference type="ARBA" id="ARBA00005995"/>
    </source>
</evidence>
<evidence type="ECO:0000256" key="4">
    <source>
        <dbReference type="ARBA" id="ARBA00022630"/>
    </source>
</evidence>
<sequence>VIVESLNHEIYEAEYIISAIPPLLTTKIHFKPELPGIRNQLIQRLPVGSVIKCIVYYKEAFWRKMGFCGCMIMEDEDAPVGFTFDDSKPDGSIPAIVGFVFSRKATFMTNLQAGERAAREIMFQMGLITEHEIWKSEPESLDVPARPITTTFLERNLPSAQGLVNFIGYSTF</sequence>
<dbReference type="Gene3D" id="3.90.660.10">
    <property type="match status" value="1"/>
</dbReference>
<dbReference type="EC" id="1.4.3.4" evidence="3"/>
<feature type="domain" description="Amine oxidase" evidence="8">
    <location>
        <begin position="3"/>
        <end position="119"/>
    </location>
</feature>
<feature type="non-terminal residue" evidence="9">
    <location>
        <position position="172"/>
    </location>
</feature>
<dbReference type="InterPro" id="IPR050703">
    <property type="entry name" value="Flavin_MAO"/>
</dbReference>
<dbReference type="EMBL" id="JP287598">
    <property type="protein sequence ID" value="AEQ18392.1"/>
    <property type="molecule type" value="mRNA"/>
</dbReference>
<evidence type="ECO:0000313" key="9">
    <source>
        <dbReference type="EMBL" id="AEQ18392.1"/>
    </source>
</evidence>